<dbReference type="EC" id="2.4.-.-" evidence="10"/>
<dbReference type="Proteomes" id="UP000678276">
    <property type="component" value="Unassembled WGS sequence"/>
</dbReference>
<protein>
    <submittedName>
        <fullName evidence="10">Glycosyltransferase</fullName>
        <ecNumber evidence="10">2.4.-.-</ecNumber>
    </submittedName>
</protein>
<feature type="region of interest" description="Disordered" evidence="7">
    <location>
        <begin position="14"/>
        <end position="49"/>
    </location>
</feature>
<keyword evidence="4 8" id="KW-0812">Transmembrane</keyword>
<dbReference type="InterPro" id="IPR029044">
    <property type="entry name" value="Nucleotide-diphossugar_trans"/>
</dbReference>
<evidence type="ECO:0000256" key="6">
    <source>
        <dbReference type="ARBA" id="ARBA00023136"/>
    </source>
</evidence>
<evidence type="ECO:0000256" key="5">
    <source>
        <dbReference type="ARBA" id="ARBA00022989"/>
    </source>
</evidence>
<sequence>MRANLDIAHTLGGQIYPTPMGPGKRPPPSPGLDIDERPGPNFRHDNLPRSGSAFSPFQMRLFDALQISYGDALDAHLAARRHCSDIASELIAAGHCDETRYAECVAAHLGVAYGPIGELDRVLDVADMLERPPPRILKVCDDRLDGRIFVCPTIENLERLSDYLDRWTQMRALMRVTTPSDASRAIDRQTMAERYRTARLSLSAETPRLSARTAIEAHQAAFGVAALIAAIVFFAAAPGLAFGLCHGVGTLFFTACLAFRIPAALAARQDPAAARHLPAPGVLEEGCQSVPIYSILVALHKETAMVPKLVAALDGLEWPKTRLDIKLVCEADDEETISAVARAIEGRPHFSLVLVPPGEPRTKPKALNHALPLAFGEFLVLYDAEDEPDPGQLREAYLRFRTGPPNLACLQAPLIVTNGEGNWLAALFALEYAALFRRLLPWLARQGLPLALGGTSNHFVRADLVAVGGWDSHNVTEDADLGIRLHRAGYRVGTLTRPTFEHAPELWRVWVRQRTRWMKGWFITYLLHMREPRRLSKDLGAKTMVAFQLLFLGMLISAFAHPILLAVIIGQLGAIAFGFLHFRDLAALTFVDLFNVATAYTLFVVLSSSGLTPAELKPLRRRYVLLPAYWVLLAVATTRALIQLLTAPHKWEKTPHGLDSRASFSDPRYRIEPFFERVDLAPVVDSGPRLMSLPEWPSATGPWQSSGPQEFAYIPVR</sequence>
<comment type="caution">
    <text evidence="10">The sequence shown here is derived from an EMBL/GenBank/DDBJ whole genome shotgun (WGS) entry which is preliminary data.</text>
</comment>
<keyword evidence="2 10" id="KW-0328">Glycosyltransferase</keyword>
<feature type="transmembrane region" description="Helical" evidence="8">
    <location>
        <begin position="589"/>
        <end position="611"/>
    </location>
</feature>
<feature type="compositionally biased region" description="Basic and acidic residues" evidence="7">
    <location>
        <begin position="34"/>
        <end position="47"/>
    </location>
</feature>
<feature type="domain" description="Glycosyltransferase 2-like" evidence="9">
    <location>
        <begin position="380"/>
        <end position="567"/>
    </location>
</feature>
<dbReference type="Gene3D" id="3.90.550.10">
    <property type="entry name" value="Spore Coat Polysaccharide Biosynthesis Protein SpsA, Chain A"/>
    <property type="match status" value="1"/>
</dbReference>
<evidence type="ECO:0000313" key="10">
    <source>
        <dbReference type="EMBL" id="MBP0614616.1"/>
    </source>
</evidence>
<keyword evidence="11" id="KW-1185">Reference proteome</keyword>
<dbReference type="InterPro" id="IPR050321">
    <property type="entry name" value="Glycosyltr_2/OpgH_subfam"/>
</dbReference>
<evidence type="ECO:0000256" key="8">
    <source>
        <dbReference type="SAM" id="Phobius"/>
    </source>
</evidence>
<evidence type="ECO:0000313" key="11">
    <source>
        <dbReference type="Proteomes" id="UP000678276"/>
    </source>
</evidence>
<evidence type="ECO:0000256" key="1">
    <source>
        <dbReference type="ARBA" id="ARBA00004141"/>
    </source>
</evidence>
<feature type="transmembrane region" description="Helical" evidence="8">
    <location>
        <begin position="248"/>
        <end position="267"/>
    </location>
</feature>
<evidence type="ECO:0000256" key="3">
    <source>
        <dbReference type="ARBA" id="ARBA00022679"/>
    </source>
</evidence>
<dbReference type="PANTHER" id="PTHR43867">
    <property type="entry name" value="CELLULOSE SYNTHASE CATALYTIC SUBUNIT A [UDP-FORMING]"/>
    <property type="match status" value="1"/>
</dbReference>
<dbReference type="GO" id="GO:0016757">
    <property type="term" value="F:glycosyltransferase activity"/>
    <property type="evidence" value="ECO:0007669"/>
    <property type="project" value="UniProtKB-KW"/>
</dbReference>
<evidence type="ECO:0000256" key="7">
    <source>
        <dbReference type="SAM" id="MobiDB-lite"/>
    </source>
</evidence>
<dbReference type="RefSeq" id="WP_209593052.1">
    <property type="nucleotide sequence ID" value="NZ_JAGJCF010000002.1"/>
</dbReference>
<proteinExistence type="predicted"/>
<gene>
    <name evidence="10" type="ORF">J6595_03380</name>
</gene>
<accession>A0ABS4BEM1</accession>
<dbReference type="InterPro" id="IPR001173">
    <property type="entry name" value="Glyco_trans_2-like"/>
</dbReference>
<keyword evidence="3 10" id="KW-0808">Transferase</keyword>
<dbReference type="PANTHER" id="PTHR43867:SF2">
    <property type="entry name" value="CELLULOSE SYNTHASE CATALYTIC SUBUNIT A [UDP-FORMING]"/>
    <property type="match status" value="1"/>
</dbReference>
<feature type="transmembrane region" description="Helical" evidence="8">
    <location>
        <begin position="220"/>
        <end position="242"/>
    </location>
</feature>
<dbReference type="Pfam" id="PF13632">
    <property type="entry name" value="Glyco_trans_2_3"/>
    <property type="match status" value="1"/>
</dbReference>
<evidence type="ECO:0000256" key="4">
    <source>
        <dbReference type="ARBA" id="ARBA00022692"/>
    </source>
</evidence>
<name>A0ABS4BEM1_9HYPH</name>
<dbReference type="SUPFAM" id="SSF53448">
    <property type="entry name" value="Nucleotide-diphospho-sugar transferases"/>
    <property type="match status" value="1"/>
</dbReference>
<organism evidence="10 11">
    <name type="scientific">Jiella mangrovi</name>
    <dbReference type="NCBI Taxonomy" id="2821407"/>
    <lineage>
        <taxon>Bacteria</taxon>
        <taxon>Pseudomonadati</taxon>
        <taxon>Pseudomonadota</taxon>
        <taxon>Alphaproteobacteria</taxon>
        <taxon>Hyphomicrobiales</taxon>
        <taxon>Aurantimonadaceae</taxon>
        <taxon>Jiella</taxon>
    </lineage>
</organism>
<comment type="subcellular location">
    <subcellularLocation>
        <location evidence="1">Membrane</location>
        <topology evidence="1">Multi-pass membrane protein</topology>
    </subcellularLocation>
</comment>
<reference evidence="10 11" key="1">
    <citation type="submission" date="2021-04" db="EMBL/GenBank/DDBJ databases">
        <title>Whole genome sequence of Jiella sp. KSK16Y-1.</title>
        <authorList>
            <person name="Tuo L."/>
        </authorList>
    </citation>
    <scope>NUCLEOTIDE SEQUENCE [LARGE SCALE GENOMIC DNA]</scope>
    <source>
        <strain evidence="10 11">KSK16Y-1</strain>
    </source>
</reference>
<evidence type="ECO:0000256" key="2">
    <source>
        <dbReference type="ARBA" id="ARBA00022676"/>
    </source>
</evidence>
<keyword evidence="6 8" id="KW-0472">Membrane</keyword>
<dbReference type="EMBL" id="JAGJCF010000002">
    <property type="protein sequence ID" value="MBP0614616.1"/>
    <property type="molecule type" value="Genomic_DNA"/>
</dbReference>
<evidence type="ECO:0000259" key="9">
    <source>
        <dbReference type="Pfam" id="PF13632"/>
    </source>
</evidence>
<keyword evidence="5 8" id="KW-1133">Transmembrane helix</keyword>
<feature type="transmembrane region" description="Helical" evidence="8">
    <location>
        <begin position="623"/>
        <end position="642"/>
    </location>
</feature>